<evidence type="ECO:0000313" key="1">
    <source>
        <dbReference type="EMBL" id="VYS74772.1"/>
    </source>
</evidence>
<proteinExistence type="predicted"/>
<gene>
    <name evidence="1" type="ORF">ACLFYP115_00201</name>
</gene>
<reference evidence="1" key="1">
    <citation type="submission" date="2019-11" db="EMBL/GenBank/DDBJ databases">
        <authorList>
            <person name="Feng L."/>
        </authorList>
    </citation>
    <scope>NUCLEOTIDE SEQUENCE</scope>
    <source>
        <strain evidence="1">AcaccaeLFYP115</strain>
    </source>
</reference>
<name>A0A6N2R1R7_9FIRM</name>
<dbReference type="RefSeq" id="WP_006565712.1">
    <property type="nucleotide sequence ID" value="NZ_BAABZP010000001.1"/>
</dbReference>
<organism evidence="1">
    <name type="scientific">Anaerostipes caccae</name>
    <dbReference type="NCBI Taxonomy" id="105841"/>
    <lineage>
        <taxon>Bacteria</taxon>
        <taxon>Bacillati</taxon>
        <taxon>Bacillota</taxon>
        <taxon>Clostridia</taxon>
        <taxon>Lachnospirales</taxon>
        <taxon>Lachnospiraceae</taxon>
        <taxon>Anaerostipes</taxon>
    </lineage>
</organism>
<dbReference type="AlphaFoldDB" id="A0A6N2R1R7"/>
<sequence>MAIFVFSQNVKLDSLKKYADLKEDKNVIITTHFLFENERKFLESLFVNIDFYTFADFLSDTEMEKIDLESYSSSSIPYEEYLKNIKKKKNILVISKVVSQFQKGKKYIFSDDLGIELKAWERMGFKFLECDYYYHSEALTFKQKIKLRLKKIRLLRKLKSLVIKRTFIHQPNEVSVAYYKGHKYVFLGKMNRIDYRLSIPFKPSEEECHRLNKGEFETKQFCTYMTTWHEHGKCNVPDEDKYEVRWAQDGYLPPNYSHKDYFFKPNNVKYFCWDILGTQLFKNQGLPYEMIPFRNKLYLPEPKFPMNVKNVLIVASGSGDWTALKNRSDDDIMVDAFVQMARRFPNIHFIYRCHPTWIHPQNVGVNAINRVHNYFEWLGLENLTLSSNMPIPDDGKEFRFSFSRSTLDEDLTTADFVFGEHSISMIDAAFKGIPFSSVNLTKRRNFFVGINNLGFPSCSTIDDIASMIDLANTVEFKNTYLKAVMNYNNMTKTDK</sequence>
<dbReference type="EMBL" id="CACRSQ010000002">
    <property type="protein sequence ID" value="VYS74772.1"/>
    <property type="molecule type" value="Genomic_DNA"/>
</dbReference>
<protein>
    <submittedName>
        <fullName evidence="1">Uncharacterized protein</fullName>
    </submittedName>
</protein>
<accession>A0A6N2R1R7</accession>